<comment type="caution">
    <text evidence="2">The sequence shown here is derived from an EMBL/GenBank/DDBJ whole genome shotgun (WGS) entry which is preliminary data.</text>
</comment>
<dbReference type="EMBL" id="BOOK01000003">
    <property type="protein sequence ID" value="GIH98496.1"/>
    <property type="molecule type" value="Genomic_DNA"/>
</dbReference>
<feature type="region of interest" description="Disordered" evidence="1">
    <location>
        <begin position="1"/>
        <end position="24"/>
    </location>
</feature>
<evidence type="ECO:0000313" key="3">
    <source>
        <dbReference type="Proteomes" id="UP000634476"/>
    </source>
</evidence>
<protein>
    <submittedName>
        <fullName evidence="2">Uncharacterized protein</fullName>
    </submittedName>
</protein>
<keyword evidence="3" id="KW-1185">Reference proteome</keyword>
<dbReference type="Proteomes" id="UP000634476">
    <property type="component" value="Unassembled WGS sequence"/>
</dbReference>
<organism evidence="2 3">
    <name type="scientific">Planobispora takensis</name>
    <dbReference type="NCBI Taxonomy" id="1367882"/>
    <lineage>
        <taxon>Bacteria</taxon>
        <taxon>Bacillati</taxon>
        <taxon>Actinomycetota</taxon>
        <taxon>Actinomycetes</taxon>
        <taxon>Streptosporangiales</taxon>
        <taxon>Streptosporangiaceae</taxon>
        <taxon>Planobispora</taxon>
    </lineage>
</organism>
<feature type="compositionally biased region" description="Polar residues" evidence="1">
    <location>
        <begin position="1"/>
        <end position="15"/>
    </location>
</feature>
<evidence type="ECO:0000313" key="2">
    <source>
        <dbReference type="EMBL" id="GIH98496.1"/>
    </source>
</evidence>
<sequence length="113" mass="11690">MHASTVKDTGSPQSGTAGGAPEPIVAEPCGLAGRARASGLSDLIVRRGVVLSDWVRRAVPRFGSAGAHSGPARNEGKRDETYRLAICPPFAYSSMHGLPLPVIVPVTAMRTAA</sequence>
<gene>
    <name evidence="2" type="ORF">Pta02_05050</name>
</gene>
<evidence type="ECO:0000256" key="1">
    <source>
        <dbReference type="SAM" id="MobiDB-lite"/>
    </source>
</evidence>
<dbReference type="AlphaFoldDB" id="A0A8J3ST77"/>
<name>A0A8J3ST77_9ACTN</name>
<accession>A0A8J3ST77</accession>
<proteinExistence type="predicted"/>
<reference evidence="2" key="1">
    <citation type="submission" date="2021-01" db="EMBL/GenBank/DDBJ databases">
        <title>Whole genome shotgun sequence of Planobispora takensis NBRC 109077.</title>
        <authorList>
            <person name="Komaki H."/>
            <person name="Tamura T."/>
        </authorList>
    </citation>
    <scope>NUCLEOTIDE SEQUENCE</scope>
    <source>
        <strain evidence="2">NBRC 109077</strain>
    </source>
</reference>